<dbReference type="PANTHER" id="PTHR16128">
    <property type="entry name" value="FAD/NAD(P)-BINDING OXIDOREDUCTASE FAMILY PROTEIN"/>
    <property type="match status" value="1"/>
</dbReference>
<comment type="caution">
    <text evidence="2">The sequence shown here is derived from an EMBL/GenBank/DDBJ whole genome shotgun (WGS) entry which is preliminary data.</text>
</comment>
<reference evidence="2 3" key="1">
    <citation type="journal article" date="2014" name="PLoS Genet.">
        <title>Phylogenetically driven sequencing of extremely halophilic archaea reveals strategies for static and dynamic osmo-response.</title>
        <authorList>
            <person name="Becker E.A."/>
            <person name="Seitzer P.M."/>
            <person name="Tritt A."/>
            <person name="Larsen D."/>
            <person name="Krusor M."/>
            <person name="Yao A.I."/>
            <person name="Wu D."/>
            <person name="Madern D."/>
            <person name="Eisen J.A."/>
            <person name="Darling A.E."/>
            <person name="Facciotti M.T."/>
        </authorList>
    </citation>
    <scope>NUCLEOTIDE SEQUENCE [LARGE SCALE GENOMIC DNA]</scope>
    <source>
        <strain evidence="2 3">DSM 5350</strain>
    </source>
</reference>
<evidence type="ECO:0000313" key="3">
    <source>
        <dbReference type="Proteomes" id="UP000011669"/>
    </source>
</evidence>
<dbReference type="InterPro" id="IPR002937">
    <property type="entry name" value="Amino_oxidase"/>
</dbReference>
<dbReference type="Gene3D" id="3.90.660.10">
    <property type="match status" value="1"/>
</dbReference>
<feature type="domain" description="Amine oxidase" evidence="1">
    <location>
        <begin position="130"/>
        <end position="360"/>
    </location>
</feature>
<organism evidence="2 3">
    <name type="scientific">Halococcus saccharolyticus DSM 5350</name>
    <dbReference type="NCBI Taxonomy" id="1227455"/>
    <lineage>
        <taxon>Archaea</taxon>
        <taxon>Methanobacteriati</taxon>
        <taxon>Methanobacteriota</taxon>
        <taxon>Stenosarchaea group</taxon>
        <taxon>Halobacteria</taxon>
        <taxon>Halobacteriales</taxon>
        <taxon>Halococcaceae</taxon>
        <taxon>Halococcus</taxon>
    </lineage>
</organism>
<dbReference type="InterPro" id="IPR036188">
    <property type="entry name" value="FAD/NAD-bd_sf"/>
</dbReference>
<dbReference type="PATRIC" id="fig|1227455.4.peg.2131"/>
<gene>
    <name evidence="2" type="ORF">C449_10396</name>
</gene>
<keyword evidence="3" id="KW-1185">Reference proteome</keyword>
<dbReference type="EMBL" id="AOMD01000023">
    <property type="protein sequence ID" value="EMA44484.1"/>
    <property type="molecule type" value="Genomic_DNA"/>
</dbReference>
<accession>M0MIE5</accession>
<dbReference type="Pfam" id="PF13450">
    <property type="entry name" value="NAD_binding_8"/>
    <property type="match status" value="1"/>
</dbReference>
<dbReference type="Proteomes" id="UP000011669">
    <property type="component" value="Unassembled WGS sequence"/>
</dbReference>
<dbReference type="Pfam" id="PF01593">
    <property type="entry name" value="Amino_oxidase"/>
    <property type="match status" value="1"/>
</dbReference>
<evidence type="ECO:0000259" key="1">
    <source>
        <dbReference type="Pfam" id="PF01593"/>
    </source>
</evidence>
<dbReference type="InParanoid" id="M0MIE5"/>
<dbReference type="Gene3D" id="3.50.50.60">
    <property type="entry name" value="FAD/NAD(P)-binding domain"/>
    <property type="match status" value="1"/>
</dbReference>
<evidence type="ECO:0000313" key="2">
    <source>
        <dbReference type="EMBL" id="EMA44484.1"/>
    </source>
</evidence>
<dbReference type="PANTHER" id="PTHR16128:SF5">
    <property type="entry name" value="FAD_NAD(P)-BINDING OXIDOREDUCTASE FAMILY PROTEIN"/>
    <property type="match status" value="1"/>
</dbReference>
<protein>
    <submittedName>
        <fullName evidence="2">Flavin-containing amine-oxidoreductase</fullName>
    </submittedName>
</protein>
<sequence length="372" mass="40955">MTEATDRRRVKRSVCIDTSMTDHGNEQEATVAIVGAGAAGAGAAYALENTVAEVTVFEKSRGVCGRAATRRKNDCRYDHGANYFKDEDFRVTELATEILDTDGLVEAEGPIWTFDASGTVSEGRDVDDHKWTYRAGITQLAKRLFGRTEVTIEKSTRVGGIERVDGGWTLADTDGTDLGRYDSLLLTPPAPQTADLLAATKWDDDLRRDLETAIRNVSFRPTITAVLHYSFEIDRPYYALVNTDKDHEIGWCSREECKPGHVPDGESLLIVQLGADWSADRIDDPPAETVADAADLTADLLDDDRLTDPDWTDYQGWRYAQPGGAVAAEPLDRAAEHDLFFAGDWVAGEGRVHLALRNGLDTGEWIANRLMS</sequence>
<dbReference type="STRING" id="1227455.C449_10396"/>
<dbReference type="SUPFAM" id="SSF51905">
    <property type="entry name" value="FAD/NAD(P)-binding domain"/>
    <property type="match status" value="1"/>
</dbReference>
<proteinExistence type="predicted"/>
<dbReference type="GO" id="GO:0016491">
    <property type="term" value="F:oxidoreductase activity"/>
    <property type="evidence" value="ECO:0007669"/>
    <property type="project" value="InterPro"/>
</dbReference>
<dbReference type="AlphaFoldDB" id="M0MIE5"/>
<name>M0MIE5_9EURY</name>